<dbReference type="PANTHER" id="PTHR48060">
    <property type="entry name" value="DNA DAMAGE-REPAIR/TOLERATION PROTEIN DRT100"/>
    <property type="match status" value="1"/>
</dbReference>
<feature type="domain" description="Disease resistance R13L4/SHOC-2-like LRR" evidence="11">
    <location>
        <begin position="375"/>
        <end position="485"/>
    </location>
</feature>
<keyword evidence="2" id="KW-0433">Leucine-rich repeat</keyword>
<keyword evidence="3" id="KW-0812">Transmembrane</keyword>
<evidence type="ECO:0000256" key="6">
    <source>
        <dbReference type="ARBA" id="ARBA00022989"/>
    </source>
</evidence>
<dbReference type="Pfam" id="PF23598">
    <property type="entry name" value="LRR_14"/>
    <property type="match status" value="1"/>
</dbReference>
<dbReference type="EMBL" id="JAEACU010000005">
    <property type="protein sequence ID" value="KAH7529307.1"/>
    <property type="molecule type" value="Genomic_DNA"/>
</dbReference>
<organism evidence="12 13">
    <name type="scientific">Ziziphus jujuba var. spinosa</name>
    <dbReference type="NCBI Taxonomy" id="714518"/>
    <lineage>
        <taxon>Eukaryota</taxon>
        <taxon>Viridiplantae</taxon>
        <taxon>Streptophyta</taxon>
        <taxon>Embryophyta</taxon>
        <taxon>Tracheophyta</taxon>
        <taxon>Spermatophyta</taxon>
        <taxon>Magnoliopsida</taxon>
        <taxon>eudicotyledons</taxon>
        <taxon>Gunneridae</taxon>
        <taxon>Pentapetalae</taxon>
        <taxon>rosids</taxon>
        <taxon>fabids</taxon>
        <taxon>Rosales</taxon>
        <taxon>Rhamnaceae</taxon>
        <taxon>Paliureae</taxon>
        <taxon>Ziziphus</taxon>
    </lineage>
</organism>
<name>A0A978VG18_ZIZJJ</name>
<evidence type="ECO:0000256" key="2">
    <source>
        <dbReference type="ARBA" id="ARBA00022614"/>
    </source>
</evidence>
<dbReference type="Proteomes" id="UP000813462">
    <property type="component" value="Unassembled WGS sequence"/>
</dbReference>
<gene>
    <name evidence="12" type="ORF">FEM48_Zijuj05G0170600</name>
</gene>
<dbReference type="SUPFAM" id="SSF52058">
    <property type="entry name" value="L domain-like"/>
    <property type="match status" value="1"/>
</dbReference>
<evidence type="ECO:0000259" key="10">
    <source>
        <dbReference type="Pfam" id="PF08263"/>
    </source>
</evidence>
<dbReference type="SMART" id="SM00369">
    <property type="entry name" value="LRR_TYP"/>
    <property type="match status" value="8"/>
</dbReference>
<dbReference type="Gene3D" id="3.80.10.10">
    <property type="entry name" value="Ribonuclease Inhibitor"/>
    <property type="match status" value="6"/>
</dbReference>
<keyword evidence="8" id="KW-0325">Glycoprotein</keyword>
<keyword evidence="5" id="KW-0677">Repeat</keyword>
<feature type="signal peptide" evidence="9">
    <location>
        <begin position="1"/>
        <end position="24"/>
    </location>
</feature>
<evidence type="ECO:0000259" key="11">
    <source>
        <dbReference type="Pfam" id="PF23598"/>
    </source>
</evidence>
<dbReference type="FunFam" id="3.80.10.10:FF:000095">
    <property type="entry name" value="LRR receptor-like serine/threonine-protein kinase GSO1"/>
    <property type="match status" value="1"/>
</dbReference>
<keyword evidence="6" id="KW-1133">Transmembrane helix</keyword>
<evidence type="ECO:0000256" key="3">
    <source>
        <dbReference type="ARBA" id="ARBA00022692"/>
    </source>
</evidence>
<comment type="subcellular location">
    <subcellularLocation>
        <location evidence="1">Membrane</location>
        <topology evidence="1">Single-pass membrane protein</topology>
    </subcellularLocation>
</comment>
<evidence type="ECO:0008006" key="14">
    <source>
        <dbReference type="Google" id="ProtNLM"/>
    </source>
</evidence>
<accession>A0A978VG18</accession>
<proteinExistence type="predicted"/>
<dbReference type="Pfam" id="PF13855">
    <property type="entry name" value="LRR_8"/>
    <property type="match status" value="1"/>
</dbReference>
<dbReference type="InterPro" id="IPR055414">
    <property type="entry name" value="LRR_R13L4/SHOC2-like"/>
</dbReference>
<evidence type="ECO:0000256" key="7">
    <source>
        <dbReference type="ARBA" id="ARBA00023136"/>
    </source>
</evidence>
<keyword evidence="4 9" id="KW-0732">Signal</keyword>
<sequence length="866" mass="96117">MFWYRKSLLFSLLCLFVCSTMVLSQLSSTQNDTMVSLYESLKGSSVPWDINKQPNPCSWKGISCNSTSSSITGISVSEFSLSSSDFLPIVCKLDSLQMLDVSNNRFASIPVEFIRDCGKIDGLKRLDFSKNRLVGKLPKFDGFVGLEFLDLSYNSLSGNISLELEGLVGLKRLNLSFNDFTGSLPTQLGNSKVLEELQVSMNRFDGIIPEGIIDYRNVRLLVLSQNNLAGSIPDKIGELSKLEVLILSSNKLTGEIPKSLSNITTLLRFAADQNQFFGLIPSDITKFLKILDLSYNLLDGSIPSDILSPQNLQAVDLSNNRLKGSISTTNMSRSLISLRLGSNQLDGKIPASFEGLKNLMYLELDSNNFTESIPVELGSCQSLALLDLSQNGLTGALPGELGNLKSLQVLKLQSNRLTGEIPDEITQLLNLSTLDFSWNSLIGSIPPSISRLRKLTSINLQGNHLSGSVPDSLANMTTLMELQLGKNQLSGYIPKMPPNLQIALNLSSNLFKGPIPKNLDELSWLEVLDLSNNNFSGEIPEFLTRLKSLTRLILTNNSLSGVIPNFASFVNLETSGNKITKSNTSPASEDEEGSLVELCLLLHQFLLTSRELDLEWFSSRWRSTRRQIWSKICDIEDERNFEVFWQINMTGVEHAIAELFKAIKEYKDIMEPDESLGCLNLQTKVKNRYPDNLYWSCRMKKYCPVQFKGQMIFEGLLGNQASRPLYYIFQGITPTSHKPQTATTASRAKNPILSIGCKESCEFLRFLKILVDHLMVSTLAPLAHPQTSSVSLLLPSVETKVSRKKLAKNERLRNGKEKKRTGFEFGGGDDDWDSNGDVEGGRQGLAIVIFLQRAHSCVPFGNGILC</sequence>
<dbReference type="Pfam" id="PF08263">
    <property type="entry name" value="LRRNT_2"/>
    <property type="match status" value="1"/>
</dbReference>
<evidence type="ECO:0000313" key="12">
    <source>
        <dbReference type="EMBL" id="KAH7529307.1"/>
    </source>
</evidence>
<feature type="chain" id="PRO_5037654169" description="Leucine-rich repeat-containing N-terminal plant-type domain-containing protein" evidence="9">
    <location>
        <begin position="25"/>
        <end position="866"/>
    </location>
</feature>
<dbReference type="GO" id="GO:0016020">
    <property type="term" value="C:membrane"/>
    <property type="evidence" value="ECO:0007669"/>
    <property type="project" value="UniProtKB-SubCell"/>
</dbReference>
<evidence type="ECO:0000313" key="13">
    <source>
        <dbReference type="Proteomes" id="UP000813462"/>
    </source>
</evidence>
<protein>
    <recommendedName>
        <fullName evidence="14">Leucine-rich repeat-containing N-terminal plant-type domain-containing protein</fullName>
    </recommendedName>
</protein>
<comment type="caution">
    <text evidence="12">The sequence shown here is derived from an EMBL/GenBank/DDBJ whole genome shotgun (WGS) entry which is preliminary data.</text>
</comment>
<dbReference type="SUPFAM" id="SSF52047">
    <property type="entry name" value="RNI-like"/>
    <property type="match status" value="1"/>
</dbReference>
<evidence type="ECO:0000256" key="8">
    <source>
        <dbReference type="ARBA" id="ARBA00023180"/>
    </source>
</evidence>
<dbReference type="FunFam" id="3.80.10.10:FF:000512">
    <property type="entry name" value="Leucine-rich repeat receptor-like serine/threonine-protein kinase BAM3"/>
    <property type="match status" value="1"/>
</dbReference>
<evidence type="ECO:0000256" key="1">
    <source>
        <dbReference type="ARBA" id="ARBA00004167"/>
    </source>
</evidence>
<dbReference type="Pfam" id="PF00560">
    <property type="entry name" value="LRR_1"/>
    <property type="match status" value="5"/>
</dbReference>
<dbReference type="InterPro" id="IPR003591">
    <property type="entry name" value="Leu-rich_rpt_typical-subtyp"/>
</dbReference>
<evidence type="ECO:0000256" key="5">
    <source>
        <dbReference type="ARBA" id="ARBA00022737"/>
    </source>
</evidence>
<keyword evidence="7" id="KW-0472">Membrane</keyword>
<dbReference type="PANTHER" id="PTHR48060:SF24">
    <property type="entry name" value="NON-SPECIFIC SERINE_THREONINE PROTEIN KINASE"/>
    <property type="match status" value="1"/>
</dbReference>
<feature type="domain" description="Leucine-rich repeat-containing N-terminal plant-type" evidence="10">
    <location>
        <begin position="29"/>
        <end position="65"/>
    </location>
</feature>
<dbReference type="InterPro" id="IPR032675">
    <property type="entry name" value="LRR_dom_sf"/>
</dbReference>
<evidence type="ECO:0000256" key="4">
    <source>
        <dbReference type="ARBA" id="ARBA00022729"/>
    </source>
</evidence>
<dbReference type="InterPro" id="IPR053211">
    <property type="entry name" value="DNA_repair-toleration"/>
</dbReference>
<dbReference type="InterPro" id="IPR013210">
    <property type="entry name" value="LRR_N_plant-typ"/>
</dbReference>
<dbReference type="AlphaFoldDB" id="A0A978VG18"/>
<dbReference type="FunFam" id="3.80.10.10:FF:000041">
    <property type="entry name" value="LRR receptor-like serine/threonine-protein kinase ERECTA"/>
    <property type="match status" value="1"/>
</dbReference>
<dbReference type="InterPro" id="IPR001611">
    <property type="entry name" value="Leu-rich_rpt"/>
</dbReference>
<reference evidence="12" key="1">
    <citation type="journal article" date="2021" name="Front. Plant Sci.">
        <title>Chromosome-Scale Genome Assembly for Chinese Sour Jujube and Insights Into Its Genome Evolution and Domestication Signature.</title>
        <authorList>
            <person name="Shen L.-Y."/>
            <person name="Luo H."/>
            <person name="Wang X.-L."/>
            <person name="Wang X.-M."/>
            <person name="Qiu X.-J."/>
            <person name="Liu H."/>
            <person name="Zhou S.-S."/>
            <person name="Jia K.-H."/>
            <person name="Nie S."/>
            <person name="Bao Y.-T."/>
            <person name="Zhang R.-G."/>
            <person name="Yun Q.-Z."/>
            <person name="Chai Y.-H."/>
            <person name="Lu J.-Y."/>
            <person name="Li Y."/>
            <person name="Zhao S.-W."/>
            <person name="Mao J.-F."/>
            <person name="Jia S.-G."/>
            <person name="Mao Y.-M."/>
        </authorList>
    </citation>
    <scope>NUCLEOTIDE SEQUENCE</scope>
    <source>
        <strain evidence="12">AT0</strain>
        <tissue evidence="12">Leaf</tissue>
    </source>
</reference>
<evidence type="ECO:0000256" key="9">
    <source>
        <dbReference type="SAM" id="SignalP"/>
    </source>
</evidence>